<keyword evidence="1" id="KW-0732">Signal</keyword>
<organism evidence="3">
    <name type="scientific">Tolypothrix bouteillei VB521301</name>
    <dbReference type="NCBI Taxonomy" id="1479485"/>
    <lineage>
        <taxon>Bacteria</taxon>
        <taxon>Bacillati</taxon>
        <taxon>Cyanobacteriota</taxon>
        <taxon>Cyanophyceae</taxon>
        <taxon>Nostocales</taxon>
        <taxon>Tolypothrichaceae</taxon>
        <taxon>Tolypothrix</taxon>
    </lineage>
</organism>
<evidence type="ECO:0000313" key="3">
    <source>
        <dbReference type="EMBL" id="KIE11845.1"/>
    </source>
</evidence>
<feature type="chain" id="PRO_5036626549" evidence="1">
    <location>
        <begin position="27"/>
        <end position="181"/>
    </location>
</feature>
<sequence>MFKGILFAFAAVIIPLASYSHNSAIANTPIQYHLSQNTKQTKTIRYERIGVGGIRLSMSEAQVRQILGKPVKVTNGFLGIVGKTRTLQYSGITVDLAEGSQPGNFDVYQIKANGSKYGTPDGVKIGDSQEKLMKIYGKSQPTQNGNVTHFNYSIDKPSPTSFVFTIKNGKVTEISCFDVLA</sequence>
<dbReference type="EMBL" id="JHEG02000040">
    <property type="protein sequence ID" value="KIE11845.1"/>
    <property type="molecule type" value="Genomic_DNA"/>
</dbReference>
<keyword evidence="4" id="KW-1185">Reference proteome</keyword>
<protein>
    <submittedName>
        <fullName evidence="3">Uncharacterized protein</fullName>
    </submittedName>
</protein>
<gene>
    <name evidence="3" type="ORF">DA73_0213640</name>
    <name evidence="2" type="ORF">DA73_0400003825</name>
</gene>
<dbReference type="Proteomes" id="UP000029738">
    <property type="component" value="Unassembled WGS sequence"/>
</dbReference>
<evidence type="ECO:0000313" key="2">
    <source>
        <dbReference type="EMBL" id="KAF3884697.1"/>
    </source>
</evidence>
<reference evidence="3" key="1">
    <citation type="journal article" date="2015" name="Genome Announc.">
        <title>Draft Genome Sequence of Tolypothrix boutellei Strain VB521301.</title>
        <authorList>
            <person name="Chandrababunaidu M.M."/>
            <person name="Singh D."/>
            <person name="Sen D."/>
            <person name="Bhan S."/>
            <person name="Das S."/>
            <person name="Gupta A."/>
            <person name="Adhikary S.P."/>
            <person name="Tripathy S."/>
        </authorList>
    </citation>
    <scope>NUCLEOTIDE SEQUENCE</scope>
    <source>
        <strain evidence="3">VB521301</strain>
    </source>
</reference>
<proteinExistence type="predicted"/>
<feature type="signal peptide" evidence="1">
    <location>
        <begin position="1"/>
        <end position="26"/>
    </location>
</feature>
<dbReference type="RefSeq" id="WP_038075520.1">
    <property type="nucleotide sequence ID" value="NZ_JHEG04000001.1"/>
</dbReference>
<dbReference type="OrthoDB" id="511499at2"/>
<evidence type="ECO:0000256" key="1">
    <source>
        <dbReference type="SAM" id="SignalP"/>
    </source>
</evidence>
<accession>A0A0C1RIN5</accession>
<dbReference type="AlphaFoldDB" id="A0A0C1RIN5"/>
<reference evidence="2" key="2">
    <citation type="submission" date="2019-11" db="EMBL/GenBank/DDBJ databases">
        <title>Improved Assembly of Tolypothrix boutellei genome.</title>
        <authorList>
            <person name="Sarangi A.N."/>
            <person name="Mukherjee M."/>
            <person name="Ghosh S."/>
            <person name="Singh D."/>
            <person name="Das A."/>
            <person name="Kant S."/>
            <person name="Prusty A."/>
            <person name="Tripathy S."/>
        </authorList>
    </citation>
    <scope>NUCLEOTIDE SEQUENCE</scope>
    <source>
        <strain evidence="2">VB521301</strain>
    </source>
</reference>
<dbReference type="EMBL" id="JHEG04000001">
    <property type="protein sequence ID" value="KAF3884697.1"/>
    <property type="molecule type" value="Genomic_DNA"/>
</dbReference>
<name>A0A0C1RIN5_9CYAN</name>
<comment type="caution">
    <text evidence="3">The sequence shown here is derived from an EMBL/GenBank/DDBJ whole genome shotgun (WGS) entry which is preliminary data.</text>
</comment>
<evidence type="ECO:0000313" key="4">
    <source>
        <dbReference type="Proteomes" id="UP000029738"/>
    </source>
</evidence>